<dbReference type="EMBL" id="KL197712">
    <property type="protein sequence ID" value="KDQ62020.1"/>
    <property type="molecule type" value="Genomic_DNA"/>
</dbReference>
<evidence type="ECO:0000259" key="6">
    <source>
        <dbReference type="PROSITE" id="PS50048"/>
    </source>
</evidence>
<dbReference type="PROSITE" id="PS00463">
    <property type="entry name" value="ZN2_CY6_FUNGAL_1"/>
    <property type="match status" value="1"/>
</dbReference>
<dbReference type="GO" id="GO:0000981">
    <property type="term" value="F:DNA-binding transcription factor activity, RNA polymerase II-specific"/>
    <property type="evidence" value="ECO:0007669"/>
    <property type="project" value="InterPro"/>
</dbReference>
<dbReference type="InterPro" id="IPR050613">
    <property type="entry name" value="Sec_Metabolite_Reg"/>
</dbReference>
<dbReference type="HOGENOM" id="CLU_007340_1_0_1"/>
<proteinExistence type="predicted"/>
<dbReference type="InterPro" id="IPR036864">
    <property type="entry name" value="Zn2-C6_fun-type_DNA-bd_sf"/>
</dbReference>
<dbReference type="SUPFAM" id="SSF57701">
    <property type="entry name" value="Zn2/Cys6 DNA-binding domain"/>
    <property type="match status" value="1"/>
</dbReference>
<feature type="region of interest" description="Disordered" evidence="5">
    <location>
        <begin position="176"/>
        <end position="196"/>
    </location>
</feature>
<dbReference type="PROSITE" id="PS50048">
    <property type="entry name" value="ZN2_CY6_FUNGAL_2"/>
    <property type="match status" value="1"/>
</dbReference>
<keyword evidence="4" id="KW-0175">Coiled coil</keyword>
<evidence type="ECO:0000259" key="7">
    <source>
        <dbReference type="PROSITE" id="PS51379"/>
    </source>
</evidence>
<dbReference type="Gene3D" id="4.10.240.10">
    <property type="entry name" value="Zn(2)-C6 fungal-type DNA-binding domain"/>
    <property type="match status" value="1"/>
</dbReference>
<dbReference type="Proteomes" id="UP000027265">
    <property type="component" value="Unassembled WGS sequence"/>
</dbReference>
<dbReference type="PANTHER" id="PTHR31001:SF56">
    <property type="entry name" value="ZN(2)-C6 FUNGAL-TYPE DOMAIN-CONTAINING PROTEIN"/>
    <property type="match status" value="1"/>
</dbReference>
<dbReference type="CDD" id="cd12148">
    <property type="entry name" value="fungal_TF_MHR"/>
    <property type="match status" value="1"/>
</dbReference>
<keyword evidence="9" id="KW-1185">Reference proteome</keyword>
<comment type="subcellular location">
    <subcellularLocation>
        <location evidence="1">Nucleus</location>
    </subcellularLocation>
</comment>
<dbReference type="InParanoid" id="A0A067Q777"/>
<dbReference type="PANTHER" id="PTHR31001">
    <property type="entry name" value="UNCHARACTERIZED TRANSCRIPTIONAL REGULATORY PROTEIN"/>
    <property type="match status" value="1"/>
</dbReference>
<feature type="region of interest" description="Disordered" evidence="5">
    <location>
        <begin position="684"/>
        <end position="741"/>
    </location>
</feature>
<name>A0A067Q777_9AGAM</name>
<dbReference type="InterPro" id="IPR007219">
    <property type="entry name" value="XnlR_reg_dom"/>
</dbReference>
<dbReference type="AlphaFoldDB" id="A0A067Q777"/>
<feature type="domain" description="Zn(2)-C6 fungal-type" evidence="6">
    <location>
        <begin position="44"/>
        <end position="73"/>
    </location>
</feature>
<dbReference type="InterPro" id="IPR001138">
    <property type="entry name" value="Zn2Cys6_DnaBD"/>
</dbReference>
<organism evidence="8 9">
    <name type="scientific">Jaapia argillacea MUCL 33604</name>
    <dbReference type="NCBI Taxonomy" id="933084"/>
    <lineage>
        <taxon>Eukaryota</taxon>
        <taxon>Fungi</taxon>
        <taxon>Dikarya</taxon>
        <taxon>Basidiomycota</taxon>
        <taxon>Agaricomycotina</taxon>
        <taxon>Agaricomycetes</taxon>
        <taxon>Agaricomycetidae</taxon>
        <taxon>Jaapiales</taxon>
        <taxon>Jaapiaceae</taxon>
        <taxon>Jaapia</taxon>
    </lineage>
</organism>
<accession>A0A067Q777</accession>
<dbReference type="GO" id="GO:0005634">
    <property type="term" value="C:nucleus"/>
    <property type="evidence" value="ECO:0007669"/>
    <property type="project" value="UniProtKB-SubCell"/>
</dbReference>
<dbReference type="GO" id="GO:0006351">
    <property type="term" value="P:DNA-templated transcription"/>
    <property type="evidence" value="ECO:0007669"/>
    <property type="project" value="InterPro"/>
</dbReference>
<dbReference type="CDD" id="cd00067">
    <property type="entry name" value="GAL4"/>
    <property type="match status" value="1"/>
</dbReference>
<keyword evidence="3" id="KW-0539">Nucleus</keyword>
<feature type="domain" description="4Fe-4S ferredoxin-type" evidence="7">
    <location>
        <begin position="51"/>
        <end position="83"/>
    </location>
</feature>
<evidence type="ECO:0000313" key="8">
    <source>
        <dbReference type="EMBL" id="KDQ62020.1"/>
    </source>
</evidence>
<dbReference type="GO" id="GO:0008270">
    <property type="term" value="F:zinc ion binding"/>
    <property type="evidence" value="ECO:0007669"/>
    <property type="project" value="InterPro"/>
</dbReference>
<feature type="compositionally biased region" description="Low complexity" evidence="5">
    <location>
        <begin position="705"/>
        <end position="734"/>
    </location>
</feature>
<evidence type="ECO:0000256" key="4">
    <source>
        <dbReference type="SAM" id="Coils"/>
    </source>
</evidence>
<dbReference type="Pfam" id="PF04082">
    <property type="entry name" value="Fungal_trans"/>
    <property type="match status" value="1"/>
</dbReference>
<dbReference type="PROSITE" id="PS51379">
    <property type="entry name" value="4FE4S_FER_2"/>
    <property type="match status" value="1"/>
</dbReference>
<feature type="region of interest" description="Disordered" evidence="5">
    <location>
        <begin position="753"/>
        <end position="838"/>
    </location>
</feature>
<evidence type="ECO:0000256" key="5">
    <source>
        <dbReference type="SAM" id="MobiDB-lite"/>
    </source>
</evidence>
<dbReference type="GO" id="GO:0003677">
    <property type="term" value="F:DNA binding"/>
    <property type="evidence" value="ECO:0007669"/>
    <property type="project" value="InterPro"/>
</dbReference>
<feature type="region of interest" description="Disordered" evidence="5">
    <location>
        <begin position="1"/>
        <end position="22"/>
    </location>
</feature>
<evidence type="ECO:0000256" key="3">
    <source>
        <dbReference type="ARBA" id="ARBA00023242"/>
    </source>
</evidence>
<dbReference type="SMART" id="SM00066">
    <property type="entry name" value="GAL4"/>
    <property type="match status" value="1"/>
</dbReference>
<sequence>MPADLTKPSTSRSRRASRKETEEWRFDGTHAREIELKRSRGEISCAECRRLKIKCDKQIPCQSCQRRGCAALCPNGSLATGQGTRFVIAATEHLHRRIARMSERIRQLEDALAALQAKSTTEPHPLLRDDLLSANDKGEEDLEILEEPVANPPELIDAFGTLSIAENGIARFFGPTGGLEAENDTSPAPSSAASVVNDRLSRSPALSDEITMFSQSFPFTPVGSTSSVKVMIESHLPPWDRACSLCEMYHKGAGWMFHSVTPSQLSDEMLPMIYKKNPELASEVSHSGHDLALLFTILAIGALVDLSQNPCNAEAEHYCQIARAAFSLEPVLEKPSLVTIQALHAFSIYNAMSGKEDDGGETSMETTWSLVTLAAHLSQSVNRDSARWGLSPAMTERRRVIFWDLFVADVWQSLSTGRPPAFSLPYVDCKFPEGGGDDIEDQGKGELNFQSWGYRFASECVAEVAARTLTAVTPSYTTIMELDHKVREFSIPEAAATIATFGAPSVGSERISTAGSMQRFLMAHTREITLIDHPENPLKSHYAPSFLAAYRASYTILRTIRDQYDVQPGICSRFWIVWSFAFSAAVVFGTVVTRGPRSPLASAAMAELDQACRLFSKAAKVNRRAAKALPIIIKLSEKAHKALTAAQKDASAPGQDGTLWSMKEDDSEDELAIFAGKTRFISKRNPPASVSSTPAPPVVNPQPRISKPYIPPISTSSSLPSTSTSSPLVPQPVSASPMSRNWSHDYSSTSIYHPEHVHRGPASHYAHVPQRSDSAPYQWMQEPSMSQQPHHHTQAPPQFQQPHMSSPVYPPNGYYTPAPAPPASIHRNQHGFPPSELADLGLASRDSRLDERWSNFLQDSGFLNDGGYRQA</sequence>
<feature type="compositionally biased region" description="Low complexity" evidence="5">
    <location>
        <begin position="794"/>
        <end position="803"/>
    </location>
</feature>
<dbReference type="OrthoDB" id="424974at2759"/>
<protein>
    <recommendedName>
        <fullName evidence="10">Zn(2)-C6 fungal-type domain-containing protein</fullName>
    </recommendedName>
</protein>
<evidence type="ECO:0000256" key="1">
    <source>
        <dbReference type="ARBA" id="ARBA00004123"/>
    </source>
</evidence>
<gene>
    <name evidence="8" type="ORF">JAAARDRAFT_123795</name>
</gene>
<feature type="compositionally biased region" description="Polar residues" evidence="5">
    <location>
        <begin position="771"/>
        <end position="786"/>
    </location>
</feature>
<evidence type="ECO:0008006" key="10">
    <source>
        <dbReference type="Google" id="ProtNLM"/>
    </source>
</evidence>
<reference evidence="9" key="1">
    <citation type="journal article" date="2014" name="Proc. Natl. Acad. Sci. U.S.A.">
        <title>Extensive sampling of basidiomycete genomes demonstrates inadequacy of the white-rot/brown-rot paradigm for wood decay fungi.</title>
        <authorList>
            <person name="Riley R."/>
            <person name="Salamov A.A."/>
            <person name="Brown D.W."/>
            <person name="Nagy L.G."/>
            <person name="Floudas D."/>
            <person name="Held B.W."/>
            <person name="Levasseur A."/>
            <person name="Lombard V."/>
            <person name="Morin E."/>
            <person name="Otillar R."/>
            <person name="Lindquist E.A."/>
            <person name="Sun H."/>
            <person name="LaButti K.M."/>
            <person name="Schmutz J."/>
            <person name="Jabbour D."/>
            <person name="Luo H."/>
            <person name="Baker S.E."/>
            <person name="Pisabarro A.G."/>
            <person name="Walton J.D."/>
            <person name="Blanchette R.A."/>
            <person name="Henrissat B."/>
            <person name="Martin F."/>
            <person name="Cullen D."/>
            <person name="Hibbett D.S."/>
            <person name="Grigoriev I.V."/>
        </authorList>
    </citation>
    <scope>NUCLEOTIDE SEQUENCE [LARGE SCALE GENOMIC DNA]</scope>
    <source>
        <strain evidence="9">MUCL 33604</strain>
    </source>
</reference>
<dbReference type="Pfam" id="PF00172">
    <property type="entry name" value="Zn_clus"/>
    <property type="match status" value="1"/>
</dbReference>
<keyword evidence="2" id="KW-0479">Metal-binding</keyword>
<dbReference type="InterPro" id="IPR017896">
    <property type="entry name" value="4Fe4S_Fe-S-bd"/>
</dbReference>
<evidence type="ECO:0000256" key="2">
    <source>
        <dbReference type="ARBA" id="ARBA00022723"/>
    </source>
</evidence>
<evidence type="ECO:0000313" key="9">
    <source>
        <dbReference type="Proteomes" id="UP000027265"/>
    </source>
</evidence>
<dbReference type="SMART" id="SM00906">
    <property type="entry name" value="Fungal_trans"/>
    <property type="match status" value="1"/>
</dbReference>
<feature type="coiled-coil region" evidence="4">
    <location>
        <begin position="91"/>
        <end position="118"/>
    </location>
</feature>